<evidence type="ECO:0000313" key="1">
    <source>
        <dbReference type="EMBL" id="BDZ49757.1"/>
    </source>
</evidence>
<proteinExistence type="predicted"/>
<protein>
    <submittedName>
        <fullName evidence="1">Uncharacterized protein</fullName>
    </submittedName>
</protein>
<organism evidence="1 2">
    <name type="scientific">Frondihabitans sucicola</name>
    <dbReference type="NCBI Taxonomy" id="1268041"/>
    <lineage>
        <taxon>Bacteria</taxon>
        <taxon>Bacillati</taxon>
        <taxon>Actinomycetota</taxon>
        <taxon>Actinomycetes</taxon>
        <taxon>Micrococcales</taxon>
        <taxon>Microbacteriaceae</taxon>
        <taxon>Frondihabitans</taxon>
    </lineage>
</organism>
<evidence type="ECO:0000313" key="2">
    <source>
        <dbReference type="Proteomes" id="UP001321486"/>
    </source>
</evidence>
<keyword evidence="2" id="KW-1185">Reference proteome</keyword>
<reference evidence="2" key="1">
    <citation type="journal article" date="2019" name="Int. J. Syst. Evol. Microbiol.">
        <title>The Global Catalogue of Microorganisms (GCM) 10K type strain sequencing project: providing services to taxonomists for standard genome sequencing and annotation.</title>
        <authorList>
            <consortium name="The Broad Institute Genomics Platform"/>
            <consortium name="The Broad Institute Genome Sequencing Center for Infectious Disease"/>
            <person name="Wu L."/>
            <person name="Ma J."/>
        </authorList>
    </citation>
    <scope>NUCLEOTIDE SEQUENCE [LARGE SCALE GENOMIC DNA]</scope>
    <source>
        <strain evidence="2">NBRC 108728</strain>
    </source>
</reference>
<accession>A0ABM8GMW3</accession>
<name>A0ABM8GMW3_9MICO</name>
<dbReference type="EMBL" id="AP027732">
    <property type="protein sequence ID" value="BDZ49757.1"/>
    <property type="molecule type" value="Genomic_DNA"/>
</dbReference>
<gene>
    <name evidence="1" type="ORF">GCM10025867_19980</name>
</gene>
<sequence length="116" mass="12422">MRDPALDVFFEDGADRAPGVGEPDGDDSGIVVGRRPLDEAASRCAIDQPRDRRAVEPEAIGDLGHARGAIPKDPEHAQLGHRQLPARGDPGQLFVDGEGELRGRVGQREGHVQKST</sequence>
<dbReference type="Proteomes" id="UP001321486">
    <property type="component" value="Chromosome"/>
</dbReference>